<accession>X0ZBA9</accession>
<comment type="caution">
    <text evidence="1">The sequence shown here is derived from an EMBL/GenBank/DDBJ whole genome shotgun (WGS) entry which is preliminary data.</text>
</comment>
<gene>
    <name evidence="1" type="ORF">S01H1_74919</name>
</gene>
<feature type="non-terminal residue" evidence="1">
    <location>
        <position position="218"/>
    </location>
</feature>
<organism evidence="1">
    <name type="scientific">marine sediment metagenome</name>
    <dbReference type="NCBI Taxonomy" id="412755"/>
    <lineage>
        <taxon>unclassified sequences</taxon>
        <taxon>metagenomes</taxon>
        <taxon>ecological metagenomes</taxon>
    </lineage>
</organism>
<protein>
    <submittedName>
        <fullName evidence="1">Uncharacterized protein</fullName>
    </submittedName>
</protein>
<dbReference type="EMBL" id="BARS01050152">
    <property type="protein sequence ID" value="GAG45711.1"/>
    <property type="molecule type" value="Genomic_DNA"/>
</dbReference>
<sequence length="218" mass="24316">MEIIEVPRTGETIDTKHIIAYLEDKRKKRGDFFNLYCRENIPLAVLAISEGGLTNAIGRIINESKGFVRFSSGDLAEINEQKEIAKRIIADQPFYIDGTSALVLLEAGLLEKIYEHLPNLKVPQSVITLLLETEENFRYMPGKVGHMGYAQGKLTVSLIDQEKEVAIQRNFEKCIKVLESKPRNIVAVSSANKSDCFSEQTVPSALCDACVLAQKDNV</sequence>
<name>X0ZBA9_9ZZZZ</name>
<dbReference type="AlphaFoldDB" id="X0ZBA9"/>
<evidence type="ECO:0000313" key="1">
    <source>
        <dbReference type="EMBL" id="GAG45711.1"/>
    </source>
</evidence>
<reference evidence="1" key="1">
    <citation type="journal article" date="2014" name="Front. Microbiol.">
        <title>High frequency of phylogenetically diverse reductive dehalogenase-homologous genes in deep subseafloor sedimentary metagenomes.</title>
        <authorList>
            <person name="Kawai M."/>
            <person name="Futagami T."/>
            <person name="Toyoda A."/>
            <person name="Takaki Y."/>
            <person name="Nishi S."/>
            <person name="Hori S."/>
            <person name="Arai W."/>
            <person name="Tsubouchi T."/>
            <person name="Morono Y."/>
            <person name="Uchiyama I."/>
            <person name="Ito T."/>
            <person name="Fujiyama A."/>
            <person name="Inagaki F."/>
            <person name="Takami H."/>
        </authorList>
    </citation>
    <scope>NUCLEOTIDE SEQUENCE</scope>
    <source>
        <strain evidence="1">Expedition CK06-06</strain>
    </source>
</reference>
<proteinExistence type="predicted"/>